<dbReference type="InterPro" id="IPR042470">
    <property type="entry name" value="RMI1_N_C_sf"/>
</dbReference>
<comment type="similarity">
    <text evidence="1">Belongs to the RMI1 family.</text>
</comment>
<dbReference type="Gene3D" id="2.40.50.770">
    <property type="entry name" value="RecQ-mediated genome instability protein Rmi1, C-terminal domain"/>
    <property type="match status" value="1"/>
</dbReference>
<name>A0A1Y2BZ81_9FUNG</name>
<evidence type="ECO:0000259" key="3">
    <source>
        <dbReference type="Pfam" id="PF08585"/>
    </source>
</evidence>
<evidence type="ECO:0000313" key="4">
    <source>
        <dbReference type="EMBL" id="ORY40082.1"/>
    </source>
</evidence>
<protein>
    <recommendedName>
        <fullName evidence="2">RecQ-mediated genome instability protein 1</fullName>
    </recommendedName>
</protein>
<keyword evidence="5" id="KW-1185">Reference proteome</keyword>
<evidence type="ECO:0000313" key="5">
    <source>
        <dbReference type="Proteomes" id="UP000193642"/>
    </source>
</evidence>
<dbReference type="EMBL" id="MCGO01000036">
    <property type="protein sequence ID" value="ORY40082.1"/>
    <property type="molecule type" value="Genomic_DNA"/>
</dbReference>
<dbReference type="AlphaFoldDB" id="A0A1Y2BZ81"/>
<dbReference type="InterPro" id="IPR013894">
    <property type="entry name" value="RMI1_OB"/>
</dbReference>
<dbReference type="PANTHER" id="PTHR14790:SF15">
    <property type="entry name" value="RECQ-MEDIATED GENOME INSTABILITY PROTEIN 1"/>
    <property type="match status" value="1"/>
</dbReference>
<dbReference type="OrthoDB" id="341511at2759"/>
<dbReference type="GO" id="GO:0031422">
    <property type="term" value="C:RecQ family helicase-topoisomerase III complex"/>
    <property type="evidence" value="ECO:0007669"/>
    <property type="project" value="TreeGrafter"/>
</dbReference>
<gene>
    <name evidence="4" type="ORF">BCR33DRAFT_787651</name>
</gene>
<dbReference type="STRING" id="329046.A0A1Y2BZ81"/>
<feature type="domain" description="RecQ mediated genome instability protein 1 OB-fold" evidence="3">
    <location>
        <begin position="2"/>
        <end position="141"/>
    </location>
</feature>
<dbReference type="Proteomes" id="UP000193642">
    <property type="component" value="Unassembled WGS sequence"/>
</dbReference>
<dbReference type="GO" id="GO:0016604">
    <property type="term" value="C:nuclear body"/>
    <property type="evidence" value="ECO:0007669"/>
    <property type="project" value="TreeGrafter"/>
</dbReference>
<comment type="caution">
    <text evidence="4">The sequence shown here is derived from an EMBL/GenBank/DDBJ whole genome shotgun (WGS) entry which is preliminary data.</text>
</comment>
<dbReference type="PANTHER" id="PTHR14790">
    <property type="entry name" value="RECQ-MEDIATED GENOME INSTABILITY PROTEIN 1 RMI1"/>
    <property type="match status" value="1"/>
</dbReference>
<sequence length="167" mass="18582">MLPPSIGTQHNIVLAPTTLQVKLVTDCGIGAFEMLERIQQIKDEAESKAYEKLRKTKAGGTTEDPAHSSNFVLTPQFIRDSLPRSMLQLTLTDGTQDVVAVELERLNSFSVLTPLGSKVLVKNAKLKRGVLHIRNENIQLLPPSTPAPVLDPKEILKYLERLYQEIL</sequence>
<proteinExistence type="inferred from homology"/>
<dbReference type="Pfam" id="PF08585">
    <property type="entry name" value="RMI1_N_C"/>
    <property type="match status" value="1"/>
</dbReference>
<reference evidence="4 5" key="1">
    <citation type="submission" date="2016-07" db="EMBL/GenBank/DDBJ databases">
        <title>Pervasive Adenine N6-methylation of Active Genes in Fungi.</title>
        <authorList>
            <consortium name="DOE Joint Genome Institute"/>
            <person name="Mondo S.J."/>
            <person name="Dannebaum R.O."/>
            <person name="Kuo R.C."/>
            <person name="Labutti K."/>
            <person name="Haridas S."/>
            <person name="Kuo A."/>
            <person name="Salamov A."/>
            <person name="Ahrendt S.R."/>
            <person name="Lipzen A."/>
            <person name="Sullivan W."/>
            <person name="Andreopoulos W.B."/>
            <person name="Clum A."/>
            <person name="Lindquist E."/>
            <person name="Daum C."/>
            <person name="Ramamoorthy G.K."/>
            <person name="Gryganskyi A."/>
            <person name="Culley D."/>
            <person name="Magnuson J.K."/>
            <person name="James T.Y."/>
            <person name="O'Malley M.A."/>
            <person name="Stajich J.E."/>
            <person name="Spatafora J.W."/>
            <person name="Visel A."/>
            <person name="Grigoriev I.V."/>
        </authorList>
    </citation>
    <scope>NUCLEOTIDE SEQUENCE [LARGE SCALE GENOMIC DNA]</scope>
    <source>
        <strain evidence="4 5">JEL800</strain>
    </source>
</reference>
<dbReference type="GO" id="GO:0000712">
    <property type="term" value="P:resolution of meiotic recombination intermediates"/>
    <property type="evidence" value="ECO:0007669"/>
    <property type="project" value="TreeGrafter"/>
</dbReference>
<evidence type="ECO:0000256" key="2">
    <source>
        <dbReference type="ARBA" id="ARBA00018987"/>
    </source>
</evidence>
<dbReference type="GO" id="GO:0000724">
    <property type="term" value="P:double-strand break repair via homologous recombination"/>
    <property type="evidence" value="ECO:0007669"/>
    <property type="project" value="TreeGrafter"/>
</dbReference>
<evidence type="ECO:0000256" key="1">
    <source>
        <dbReference type="ARBA" id="ARBA00006395"/>
    </source>
</evidence>
<organism evidence="4 5">
    <name type="scientific">Rhizoclosmatium globosum</name>
    <dbReference type="NCBI Taxonomy" id="329046"/>
    <lineage>
        <taxon>Eukaryota</taxon>
        <taxon>Fungi</taxon>
        <taxon>Fungi incertae sedis</taxon>
        <taxon>Chytridiomycota</taxon>
        <taxon>Chytridiomycota incertae sedis</taxon>
        <taxon>Chytridiomycetes</taxon>
        <taxon>Chytridiales</taxon>
        <taxon>Chytriomycetaceae</taxon>
        <taxon>Rhizoclosmatium</taxon>
    </lineage>
</organism>
<accession>A0A1Y2BZ81</accession>